<sequence>MSNQINQVDELLKGLKKVPGFKSYLVLNSDGIVIRWEQGDGQMTYNSAVQHAHHIISLYNKSVASMRELDPEDGQLENVRVRTGKYEMIISSMGSYTLAVFQEDSKKKKSEDA</sequence>
<feature type="domain" description="Roadblock/LAMTOR2" evidence="2">
    <location>
        <begin position="8"/>
        <end position="102"/>
    </location>
</feature>
<gene>
    <name evidence="3" type="ORF">ACHAWO_004126</name>
</gene>
<proteinExistence type="inferred from homology"/>
<evidence type="ECO:0000256" key="1">
    <source>
        <dbReference type="ARBA" id="ARBA00007191"/>
    </source>
</evidence>
<dbReference type="PANTHER" id="PTHR10779">
    <property type="entry name" value="DYNEIN LIGHT CHAIN ROADBLOCK"/>
    <property type="match status" value="1"/>
</dbReference>
<name>A0ABD3N9M8_9STRA</name>
<dbReference type="Pfam" id="PF03259">
    <property type="entry name" value="Robl_LC7"/>
    <property type="match status" value="1"/>
</dbReference>
<dbReference type="AlphaFoldDB" id="A0ABD3N9M8"/>
<reference evidence="3 4" key="1">
    <citation type="submission" date="2024-10" db="EMBL/GenBank/DDBJ databases">
        <title>Updated reference genomes for cyclostephanoid diatoms.</title>
        <authorList>
            <person name="Roberts W.R."/>
            <person name="Alverson A.J."/>
        </authorList>
    </citation>
    <scope>NUCLEOTIDE SEQUENCE [LARGE SCALE GENOMIC DNA]</scope>
    <source>
        <strain evidence="3 4">AJA010-31</strain>
    </source>
</reference>
<evidence type="ECO:0000313" key="3">
    <source>
        <dbReference type="EMBL" id="KAL3772764.1"/>
    </source>
</evidence>
<keyword evidence="4" id="KW-1185">Reference proteome</keyword>
<dbReference type="SMART" id="SM00960">
    <property type="entry name" value="Robl_LC7"/>
    <property type="match status" value="1"/>
</dbReference>
<dbReference type="SUPFAM" id="SSF103196">
    <property type="entry name" value="Roadblock/LC7 domain"/>
    <property type="match status" value="1"/>
</dbReference>
<comment type="caution">
    <text evidence="3">The sequence shown here is derived from an EMBL/GenBank/DDBJ whole genome shotgun (WGS) entry which is preliminary data.</text>
</comment>
<dbReference type="EMBL" id="JALLPJ020001261">
    <property type="protein sequence ID" value="KAL3772764.1"/>
    <property type="molecule type" value="Genomic_DNA"/>
</dbReference>
<evidence type="ECO:0000313" key="4">
    <source>
        <dbReference type="Proteomes" id="UP001530400"/>
    </source>
</evidence>
<comment type="similarity">
    <text evidence="1">Belongs to the GAMAD family.</text>
</comment>
<evidence type="ECO:0000259" key="2">
    <source>
        <dbReference type="SMART" id="SM00960"/>
    </source>
</evidence>
<organism evidence="3 4">
    <name type="scientific">Cyclotella atomus</name>
    <dbReference type="NCBI Taxonomy" id="382360"/>
    <lineage>
        <taxon>Eukaryota</taxon>
        <taxon>Sar</taxon>
        <taxon>Stramenopiles</taxon>
        <taxon>Ochrophyta</taxon>
        <taxon>Bacillariophyta</taxon>
        <taxon>Coscinodiscophyceae</taxon>
        <taxon>Thalassiosirophycidae</taxon>
        <taxon>Stephanodiscales</taxon>
        <taxon>Stephanodiscaceae</taxon>
        <taxon>Cyclotella</taxon>
    </lineage>
</organism>
<dbReference type="InterPro" id="IPR004942">
    <property type="entry name" value="Roadblock/LAMTOR2_dom"/>
</dbReference>
<protein>
    <recommendedName>
        <fullName evidence="2">Roadblock/LAMTOR2 domain-containing protein</fullName>
    </recommendedName>
</protein>
<dbReference type="Gene3D" id="3.30.450.30">
    <property type="entry name" value="Dynein light chain 2a, cytoplasmic"/>
    <property type="match status" value="1"/>
</dbReference>
<dbReference type="Proteomes" id="UP001530400">
    <property type="component" value="Unassembled WGS sequence"/>
</dbReference>
<accession>A0ABD3N9M8</accession>